<proteinExistence type="predicted"/>
<gene>
    <name evidence="3" type="ORF">ACFFQA_31055</name>
</gene>
<evidence type="ECO:0000313" key="3">
    <source>
        <dbReference type="EMBL" id="MFB9908397.1"/>
    </source>
</evidence>
<dbReference type="Pfam" id="PF07905">
    <property type="entry name" value="PucR"/>
    <property type="match status" value="1"/>
</dbReference>
<keyword evidence="4" id="KW-1185">Reference proteome</keyword>
<sequence length="467" mass="48912">MDMPTVALSDLVARPDLGLTVLVGPVEGRRVRWVHVSELRDPGRYLTGQELLFTAGVDFPVEANEIDRYVRRLAEAGAAALGFGVTPVHDVVPPLLVESCERHGLPLLLVSTQVTFLMIGQQVSLMLAEAERAGMRRLSTAQGALTRAAAREGPASVVRRLAGLLSGWAVLFDPSGRRVAVGGPAPPDEVLRLAERVRSAKGPSAATAHQGGRQLVAHALKGAGSGPRSVLVAGDSFLPADRAVLSVGVALLSLLEASARSSPELTAGLLGLAVGGVDSAELLAKALNASPDTRWRVVRARRVRGSAEASVAFGTSLVAPASAGGVLVVLPENHGAAPKGWLVGVSGPVPLAELRSAAARAERLLAEAVVEGRSRVDDSTVDSLVSGVDARAFARQCLRPVVEAGLLATLHAWLAHNGGWDAAADALGVHRNTVRHRLARIAELLDRDLSAPDTRAELWLALRWLRA</sequence>
<dbReference type="Gene3D" id="1.10.10.2840">
    <property type="entry name" value="PucR C-terminal helix-turn-helix domain"/>
    <property type="match status" value="1"/>
</dbReference>
<dbReference type="InterPro" id="IPR042070">
    <property type="entry name" value="PucR_C-HTH_sf"/>
</dbReference>
<evidence type="ECO:0000259" key="1">
    <source>
        <dbReference type="Pfam" id="PF07905"/>
    </source>
</evidence>
<dbReference type="PANTHER" id="PTHR33744">
    <property type="entry name" value="CARBOHYDRATE DIACID REGULATOR"/>
    <property type="match status" value="1"/>
</dbReference>
<name>A0ABV6A5G2_9PSEU</name>
<dbReference type="PANTHER" id="PTHR33744:SF1">
    <property type="entry name" value="DNA-BINDING TRANSCRIPTIONAL ACTIVATOR ADER"/>
    <property type="match status" value="1"/>
</dbReference>
<protein>
    <submittedName>
        <fullName evidence="3">PucR family transcriptional regulator ligand-binding domain-containing protein</fullName>
    </submittedName>
</protein>
<reference evidence="3 4" key="1">
    <citation type="submission" date="2024-09" db="EMBL/GenBank/DDBJ databases">
        <authorList>
            <person name="Sun Q."/>
            <person name="Mori K."/>
        </authorList>
    </citation>
    <scope>NUCLEOTIDE SEQUENCE [LARGE SCALE GENOMIC DNA]</scope>
    <source>
        <strain evidence="3 4">TBRC 7907</strain>
    </source>
</reference>
<dbReference type="InterPro" id="IPR012914">
    <property type="entry name" value="PucR_dom"/>
</dbReference>
<evidence type="ECO:0000259" key="2">
    <source>
        <dbReference type="Pfam" id="PF13556"/>
    </source>
</evidence>
<dbReference type="Proteomes" id="UP001589693">
    <property type="component" value="Unassembled WGS sequence"/>
</dbReference>
<accession>A0ABV6A5G2</accession>
<evidence type="ECO:0000313" key="4">
    <source>
        <dbReference type="Proteomes" id="UP001589693"/>
    </source>
</evidence>
<dbReference type="InterPro" id="IPR051448">
    <property type="entry name" value="CdaR-like_regulators"/>
</dbReference>
<dbReference type="Pfam" id="PF13556">
    <property type="entry name" value="HTH_30"/>
    <property type="match status" value="1"/>
</dbReference>
<dbReference type="RefSeq" id="WP_377860079.1">
    <property type="nucleotide sequence ID" value="NZ_JBHLZU010000027.1"/>
</dbReference>
<dbReference type="InterPro" id="IPR025736">
    <property type="entry name" value="PucR_C-HTH_dom"/>
</dbReference>
<feature type="domain" description="PucR C-terminal helix-turn-helix" evidence="2">
    <location>
        <begin position="406"/>
        <end position="463"/>
    </location>
</feature>
<dbReference type="EMBL" id="JBHLZU010000027">
    <property type="protein sequence ID" value="MFB9908397.1"/>
    <property type="molecule type" value="Genomic_DNA"/>
</dbReference>
<organism evidence="3 4">
    <name type="scientific">Allokutzneria oryzae</name>
    <dbReference type="NCBI Taxonomy" id="1378989"/>
    <lineage>
        <taxon>Bacteria</taxon>
        <taxon>Bacillati</taxon>
        <taxon>Actinomycetota</taxon>
        <taxon>Actinomycetes</taxon>
        <taxon>Pseudonocardiales</taxon>
        <taxon>Pseudonocardiaceae</taxon>
        <taxon>Allokutzneria</taxon>
    </lineage>
</organism>
<comment type="caution">
    <text evidence="3">The sequence shown here is derived from an EMBL/GenBank/DDBJ whole genome shotgun (WGS) entry which is preliminary data.</text>
</comment>
<feature type="domain" description="Purine catabolism PurC-like" evidence="1">
    <location>
        <begin position="11"/>
        <end position="124"/>
    </location>
</feature>